<gene>
    <name evidence="3" type="ORF">BN980_GECA10s02001g</name>
</gene>
<evidence type="ECO:0000256" key="2">
    <source>
        <dbReference type="SAM" id="Phobius"/>
    </source>
</evidence>
<protein>
    <submittedName>
        <fullName evidence="3">Uncharacterized protein</fullName>
    </submittedName>
</protein>
<feature type="transmembrane region" description="Helical" evidence="2">
    <location>
        <begin position="60"/>
        <end position="81"/>
    </location>
</feature>
<accession>A0A0J9XED1</accession>
<feature type="region of interest" description="Disordered" evidence="1">
    <location>
        <begin position="291"/>
        <end position="311"/>
    </location>
</feature>
<comment type="caution">
    <text evidence="3">The sequence shown here is derived from an EMBL/GenBank/DDBJ whole genome shotgun (WGS) entry which is preliminary data.</text>
</comment>
<organism evidence="3 4">
    <name type="scientific">Geotrichum candidum</name>
    <name type="common">Oospora lactis</name>
    <name type="synonym">Dipodascus geotrichum</name>
    <dbReference type="NCBI Taxonomy" id="1173061"/>
    <lineage>
        <taxon>Eukaryota</taxon>
        <taxon>Fungi</taxon>
        <taxon>Dikarya</taxon>
        <taxon>Ascomycota</taxon>
        <taxon>Saccharomycotina</taxon>
        <taxon>Dipodascomycetes</taxon>
        <taxon>Dipodascales</taxon>
        <taxon>Dipodascaceae</taxon>
        <taxon>Geotrichum</taxon>
    </lineage>
</organism>
<name>A0A0J9XED1_GEOCN</name>
<keyword evidence="4" id="KW-1185">Reference proteome</keyword>
<evidence type="ECO:0000313" key="3">
    <source>
        <dbReference type="EMBL" id="CDO55234.1"/>
    </source>
</evidence>
<feature type="region of interest" description="Disordered" evidence="1">
    <location>
        <begin position="336"/>
        <end position="359"/>
    </location>
</feature>
<reference evidence="3" key="1">
    <citation type="submission" date="2014-03" db="EMBL/GenBank/DDBJ databases">
        <authorList>
            <person name="Casaregola S."/>
        </authorList>
    </citation>
    <scope>NUCLEOTIDE SEQUENCE [LARGE SCALE GENOMIC DNA]</scope>
    <source>
        <strain evidence="3">CLIB 918</strain>
    </source>
</reference>
<evidence type="ECO:0000313" key="4">
    <source>
        <dbReference type="Proteomes" id="UP000242525"/>
    </source>
</evidence>
<proteinExistence type="predicted"/>
<dbReference type="EMBL" id="CCBN010000010">
    <property type="protein sequence ID" value="CDO55234.1"/>
    <property type="molecule type" value="Genomic_DNA"/>
</dbReference>
<feature type="transmembrane region" description="Helical" evidence="2">
    <location>
        <begin position="211"/>
        <end position="232"/>
    </location>
</feature>
<dbReference type="AlphaFoldDB" id="A0A0J9XED1"/>
<evidence type="ECO:0000256" key="1">
    <source>
        <dbReference type="SAM" id="MobiDB-lite"/>
    </source>
</evidence>
<sequence length="387" mass="43558">MATIAPSSEHEGKAIPDSGIQNQPAVSPPAYEEDESPPLYMRLFPPKKFFDRMYTPRRTALFFILGAIVLVFSYMLLLSGLPGSALKNSFYIYRIQMSYNVYEWRNNGSLDVSSPDAEFITVYPTNYCVQNFSNDTKANYQPFECHGMSVPYVFDVYKEFPTRAYCSIASFTAYKNRSKLLSNSLLGAVIVNSLWLLNFILMTVYRTVPLFVLNLVFSLTSLILSFMVAYTHDQPGGAIKKLVKSCFYPSPIVWGASTGFKVLSCCTIVFSVVQLISFAVFWFKDPINKTKKDDTRDNETNAGALPDDDIYVGGENNGGDRDNSYHVGDVGVFNSRSDNYTGRDDNNYNDRNTFGGSEKVKHNTTTYDIDVERKDAYSSNLQALCNK</sequence>
<feature type="transmembrane region" description="Helical" evidence="2">
    <location>
        <begin position="252"/>
        <end position="283"/>
    </location>
</feature>
<feature type="transmembrane region" description="Helical" evidence="2">
    <location>
        <begin position="185"/>
        <end position="204"/>
    </location>
</feature>
<keyword evidence="2" id="KW-0812">Transmembrane</keyword>
<feature type="region of interest" description="Disordered" evidence="1">
    <location>
        <begin position="1"/>
        <end position="34"/>
    </location>
</feature>
<dbReference type="Proteomes" id="UP000242525">
    <property type="component" value="Unassembled WGS sequence"/>
</dbReference>
<keyword evidence="2" id="KW-1133">Transmembrane helix</keyword>
<keyword evidence="2" id="KW-0472">Membrane</keyword>